<dbReference type="Pfam" id="PF02714">
    <property type="entry name" value="RSN1_7TM"/>
    <property type="match status" value="1"/>
</dbReference>
<comment type="subcellular location">
    <subcellularLocation>
        <location evidence="1">Membrane</location>
        <topology evidence="1">Multi-pass membrane protein</topology>
    </subcellularLocation>
</comment>
<keyword evidence="5 7" id="KW-1133">Transmembrane helix</keyword>
<feature type="domain" description="CSC1/OSCA1-like N-terminal transmembrane" evidence="10">
    <location>
        <begin position="13"/>
        <end position="163"/>
    </location>
</feature>
<feature type="domain" description="CSC1/OSCA1-like cytosolic" evidence="11">
    <location>
        <begin position="186"/>
        <end position="360"/>
    </location>
</feature>
<feature type="transmembrane region" description="Helical" evidence="7">
    <location>
        <begin position="558"/>
        <end position="580"/>
    </location>
</feature>
<dbReference type="GO" id="GO:0005227">
    <property type="term" value="F:calcium-activated cation channel activity"/>
    <property type="evidence" value="ECO:0007669"/>
    <property type="project" value="InterPro"/>
</dbReference>
<feature type="transmembrane region" description="Helical" evidence="7">
    <location>
        <begin position="419"/>
        <end position="443"/>
    </location>
</feature>
<feature type="domain" description="10TM putative phosphate transporter extracellular tail" evidence="9">
    <location>
        <begin position="798"/>
        <end position="888"/>
    </location>
</feature>
<feature type="transmembrane region" description="Helical" evidence="7">
    <location>
        <begin position="586"/>
        <end position="605"/>
    </location>
</feature>
<dbReference type="EMBL" id="CDQK01000006">
    <property type="protein sequence ID" value="CEP24478.1"/>
    <property type="molecule type" value="Genomic_DNA"/>
</dbReference>
<evidence type="ECO:0000259" key="10">
    <source>
        <dbReference type="Pfam" id="PF13967"/>
    </source>
</evidence>
<evidence type="ECO:0000259" key="9">
    <source>
        <dbReference type="Pfam" id="PF12621"/>
    </source>
</evidence>
<proteinExistence type="inferred from homology"/>
<feature type="transmembrane region" description="Helical" evidence="7">
    <location>
        <begin position="12"/>
        <end position="32"/>
    </location>
</feature>
<keyword evidence="4 7" id="KW-0812">Transmembrane</keyword>
<keyword evidence="3" id="KW-0813">Transport</keyword>
<evidence type="ECO:0000256" key="4">
    <source>
        <dbReference type="ARBA" id="ARBA00022692"/>
    </source>
</evidence>
<dbReference type="PANTHER" id="PTHR13018">
    <property type="entry name" value="PROBABLE MEMBRANE PROTEIN DUF221-RELATED"/>
    <property type="match status" value="1"/>
</dbReference>
<feature type="transmembrane region" description="Helical" evidence="7">
    <location>
        <begin position="464"/>
        <end position="492"/>
    </location>
</feature>
<evidence type="ECO:0000313" key="12">
    <source>
        <dbReference type="EMBL" id="CEP24478.1"/>
    </source>
</evidence>
<gene>
    <name evidence="12" type="primary">PHM7</name>
    <name evidence="12" type="ORF">BN1211_5304</name>
</gene>
<evidence type="ECO:0000256" key="6">
    <source>
        <dbReference type="ARBA" id="ARBA00023136"/>
    </source>
</evidence>
<evidence type="ECO:0000256" key="5">
    <source>
        <dbReference type="ARBA" id="ARBA00022989"/>
    </source>
</evidence>
<dbReference type="InterPro" id="IPR003864">
    <property type="entry name" value="CSC1/OSCA1-like_7TM"/>
</dbReference>
<organism evidence="12 13">
    <name type="scientific">Cyberlindnera jadinii (strain ATCC 18201 / CBS 1600 / BCRC 20928 / JCM 3617 / NBRC 0987 / NRRL Y-1542)</name>
    <name type="common">Torula yeast</name>
    <name type="synonym">Candida utilis</name>
    <dbReference type="NCBI Taxonomy" id="983966"/>
    <lineage>
        <taxon>Eukaryota</taxon>
        <taxon>Fungi</taxon>
        <taxon>Dikarya</taxon>
        <taxon>Ascomycota</taxon>
        <taxon>Saccharomycotina</taxon>
        <taxon>Saccharomycetes</taxon>
        <taxon>Phaffomycetales</taxon>
        <taxon>Phaffomycetaceae</taxon>
        <taxon>Cyberlindnera</taxon>
    </lineage>
</organism>
<feature type="transmembrane region" description="Helical" evidence="7">
    <location>
        <begin position="512"/>
        <end position="537"/>
    </location>
</feature>
<dbReference type="InterPro" id="IPR027815">
    <property type="entry name" value="CSC1/OSCA1-like_cyt"/>
</dbReference>
<feature type="transmembrane region" description="Helical" evidence="7">
    <location>
        <begin position="142"/>
        <end position="161"/>
    </location>
</feature>
<evidence type="ECO:0000259" key="8">
    <source>
        <dbReference type="Pfam" id="PF02714"/>
    </source>
</evidence>
<comment type="similarity">
    <text evidence="2">Belongs to the CSC1 (TC 1.A.17) family.</text>
</comment>
<dbReference type="AlphaFoldDB" id="A0A0H5C8C9"/>
<dbReference type="Proteomes" id="UP000038830">
    <property type="component" value="Unassembled WGS sequence"/>
</dbReference>
<dbReference type="InterPro" id="IPR032880">
    <property type="entry name" value="CSC1/OSCA1-like_N"/>
</dbReference>
<dbReference type="InterPro" id="IPR045122">
    <property type="entry name" value="Csc1-like"/>
</dbReference>
<feature type="domain" description="CSC1/OSCA1-like 7TM region" evidence="8">
    <location>
        <begin position="372"/>
        <end position="644"/>
    </location>
</feature>
<keyword evidence="6 7" id="KW-0472">Membrane</keyword>
<feature type="transmembrane region" description="Helical" evidence="7">
    <location>
        <begin position="378"/>
        <end position="399"/>
    </location>
</feature>
<evidence type="ECO:0000256" key="7">
    <source>
        <dbReference type="SAM" id="Phobius"/>
    </source>
</evidence>
<name>A0A0H5C8C9_CYBJN</name>
<dbReference type="InterPro" id="IPR022257">
    <property type="entry name" value="PHM7_ext"/>
</dbReference>
<feature type="transmembrane region" description="Helical" evidence="7">
    <location>
        <begin position="625"/>
        <end position="647"/>
    </location>
</feature>
<feature type="transmembrane region" description="Helical" evidence="7">
    <location>
        <begin position="95"/>
        <end position="115"/>
    </location>
</feature>
<protein>
    <submittedName>
        <fullName evidence="12">PHM7 protein</fullName>
    </submittedName>
</protein>
<evidence type="ECO:0000313" key="13">
    <source>
        <dbReference type="Proteomes" id="UP000038830"/>
    </source>
</evidence>
<dbReference type="GO" id="GO:0005886">
    <property type="term" value="C:plasma membrane"/>
    <property type="evidence" value="ECO:0007669"/>
    <property type="project" value="TreeGrafter"/>
</dbReference>
<sequence length="896" mass="100225">MAGDSSDGSSTSAVISSLIFYGIIGSIIYFAFSMLRPKERRVYEPKTMELAKTKREQVPPSVPGGPVQWALFLFRQPRSFLLQYAGVDAYLFSRYVGMFAGVSLLGCFILLPILLPVNATGGQDLPGFDLLAFANVTNNKRYYAHVFLSWLYFGLVMFVIYKELIFYISLRHSIQTSPLYDGLLSSRTLLLSDISEKYTDEDSIRTFFPTAQRIWYARNFKELEKLTEERSKLAGKYEGALNKIISKGLKLKKKLVKKGEALPQEPQGYIKKDPTHRLGKIPFIGKKVVTVDYCIDRIDELNKEIGEAQKTPETAKLMSSVFIEFPNQLEAQKAYQAVPYTKDFKLRALGCAPDDILWPNLSQKTKERASRTTAANSFLSAMIIFWAIPVAVVGCISNIPFLTDKIHFLRFINNCPSVILGLITGILPTVALAILMSFVPVIIKKAGKMSGMITEQQVELYCQSWYFGFQIVQVFLVVTLASSASSTVTAIIDDPGSAMTLLAQNLPKASNFYIAYFLLQGLMTPAMSLLQIGPLILSKALKFLQNTPRKKWEKYNTLSMPSWGVVYPPLQLLVCIFIIYSIISPLILLFSTFTFGMLYLGYLYLIVYVYGQPQIDMRGRNYPKALFQTFVGLYLAEICLLGLFIMAKTWGPVVLEAIVLGVTVCVHLFLRWKFEPLLDTVPISAIKEARGEGALYPQKDLGLAEIKETGKNFIDHHDANAFSDSNGQKEEIEPAVATANGDSASSRNETVVAGAGVTTRQETAASAEAALQDDINHANFNTLEEQAKTNPKQVLKRFFNPKDGYNFALIRSQLPHYFNLTTTYSSSYLDGAYNHPAITDEEPHIWIPKDPLGISEYEISKADDKVDVKDINTEYNEKDAYEVTGPPPAYEEVIKA</sequence>
<accession>A0A0H5C8C9</accession>
<evidence type="ECO:0000256" key="2">
    <source>
        <dbReference type="ARBA" id="ARBA00007779"/>
    </source>
</evidence>
<reference evidence="13" key="1">
    <citation type="journal article" date="2015" name="J. Biotechnol.">
        <title>The structure of the Cyberlindnera jadinii genome and its relation to Candida utilis analyzed by the occurrence of single nucleotide polymorphisms.</title>
        <authorList>
            <person name="Rupp O."/>
            <person name="Brinkrolf K."/>
            <person name="Buerth C."/>
            <person name="Kunigo M."/>
            <person name="Schneider J."/>
            <person name="Jaenicke S."/>
            <person name="Goesmann A."/>
            <person name="Puehler A."/>
            <person name="Jaeger K.-E."/>
            <person name="Ernst J.F."/>
        </authorList>
    </citation>
    <scope>NUCLEOTIDE SEQUENCE [LARGE SCALE GENOMIC DNA]</scope>
    <source>
        <strain evidence="13">ATCC 18201 / CBS 1600 / BCRC 20928 / JCM 3617 / NBRC 0987 / NRRL Y-1542</strain>
    </source>
</reference>
<dbReference type="PANTHER" id="PTHR13018:SF139">
    <property type="entry name" value="PHOSPHATE METABOLISM PROTEIN 7"/>
    <property type="match status" value="1"/>
</dbReference>
<evidence type="ECO:0000259" key="11">
    <source>
        <dbReference type="Pfam" id="PF14703"/>
    </source>
</evidence>
<evidence type="ECO:0000256" key="3">
    <source>
        <dbReference type="ARBA" id="ARBA00022448"/>
    </source>
</evidence>
<dbReference type="Pfam" id="PF14703">
    <property type="entry name" value="PHM7_cyt"/>
    <property type="match status" value="1"/>
</dbReference>
<dbReference type="Pfam" id="PF13967">
    <property type="entry name" value="RSN1_TM"/>
    <property type="match status" value="1"/>
</dbReference>
<dbReference type="Pfam" id="PF12621">
    <property type="entry name" value="PHM7_ext"/>
    <property type="match status" value="1"/>
</dbReference>
<feature type="transmembrane region" description="Helical" evidence="7">
    <location>
        <begin position="653"/>
        <end position="670"/>
    </location>
</feature>
<evidence type="ECO:0000256" key="1">
    <source>
        <dbReference type="ARBA" id="ARBA00004141"/>
    </source>
</evidence>